<sequence>MPFFNPEPSLSIFYTTHGDPSHQAILLLHGWCCDSHDWNWQIPFLSKTYHVIAMETRGHGRSSAPLDVTYSIQTEVSDAIALLRHLSIDNTVVMGHSMGGIIASALSAMHSEVVKALVIIDTPYWLSQAECDQRAKLYASAPNVAQLTQDFFQDHLCGPDQPEWMMTWYLRRIEGMSPEVIRKCIEGNMAPDGLQRSQVHHEFVKGKRTMPRFAINHTEDDTVLERKLGATNQDRFVTMEGLGHWMHQVKSKEFNEMLGEWLKAVLG</sequence>
<keyword evidence="3" id="KW-1185">Reference proteome</keyword>
<accession>A0A6A6RY80</accession>
<dbReference type="Gene3D" id="3.40.50.1820">
    <property type="entry name" value="alpha/beta hydrolase"/>
    <property type="match status" value="1"/>
</dbReference>
<dbReference type="GO" id="GO:0046464">
    <property type="term" value="P:acylglycerol catabolic process"/>
    <property type="evidence" value="ECO:0007669"/>
    <property type="project" value="TreeGrafter"/>
</dbReference>
<dbReference type="InterPro" id="IPR029058">
    <property type="entry name" value="AB_hydrolase_fold"/>
</dbReference>
<dbReference type="PANTHER" id="PTHR43798">
    <property type="entry name" value="MONOACYLGLYCEROL LIPASE"/>
    <property type="match status" value="1"/>
</dbReference>
<dbReference type="Pfam" id="PF00561">
    <property type="entry name" value="Abhydrolase_1"/>
    <property type="match status" value="1"/>
</dbReference>
<evidence type="ECO:0000313" key="2">
    <source>
        <dbReference type="EMBL" id="KAF2639178.1"/>
    </source>
</evidence>
<dbReference type="PRINTS" id="PR00111">
    <property type="entry name" value="ABHYDROLASE"/>
</dbReference>
<organism evidence="2 3">
    <name type="scientific">Massarina eburnea CBS 473.64</name>
    <dbReference type="NCBI Taxonomy" id="1395130"/>
    <lineage>
        <taxon>Eukaryota</taxon>
        <taxon>Fungi</taxon>
        <taxon>Dikarya</taxon>
        <taxon>Ascomycota</taxon>
        <taxon>Pezizomycotina</taxon>
        <taxon>Dothideomycetes</taxon>
        <taxon>Pleosporomycetidae</taxon>
        <taxon>Pleosporales</taxon>
        <taxon>Massarineae</taxon>
        <taxon>Massarinaceae</taxon>
        <taxon>Massarina</taxon>
    </lineage>
</organism>
<dbReference type="GO" id="GO:0047372">
    <property type="term" value="F:monoacylglycerol lipase activity"/>
    <property type="evidence" value="ECO:0007669"/>
    <property type="project" value="TreeGrafter"/>
</dbReference>
<evidence type="ECO:0000259" key="1">
    <source>
        <dbReference type="Pfam" id="PF00561"/>
    </source>
</evidence>
<dbReference type="InterPro" id="IPR050266">
    <property type="entry name" value="AB_hydrolase_sf"/>
</dbReference>
<dbReference type="GO" id="GO:0016020">
    <property type="term" value="C:membrane"/>
    <property type="evidence" value="ECO:0007669"/>
    <property type="project" value="TreeGrafter"/>
</dbReference>
<dbReference type="AlphaFoldDB" id="A0A6A6RY80"/>
<dbReference type="Proteomes" id="UP000799753">
    <property type="component" value="Unassembled WGS sequence"/>
</dbReference>
<gene>
    <name evidence="2" type="ORF">P280DRAFT_55639</name>
</gene>
<dbReference type="InterPro" id="IPR000073">
    <property type="entry name" value="AB_hydrolase_1"/>
</dbReference>
<feature type="domain" description="AB hydrolase-1" evidence="1">
    <location>
        <begin position="24"/>
        <end position="128"/>
    </location>
</feature>
<dbReference type="SUPFAM" id="SSF53474">
    <property type="entry name" value="alpha/beta-Hydrolases"/>
    <property type="match status" value="1"/>
</dbReference>
<reference evidence="2" key="1">
    <citation type="journal article" date="2020" name="Stud. Mycol.">
        <title>101 Dothideomycetes genomes: a test case for predicting lifestyles and emergence of pathogens.</title>
        <authorList>
            <person name="Haridas S."/>
            <person name="Albert R."/>
            <person name="Binder M."/>
            <person name="Bloem J."/>
            <person name="Labutti K."/>
            <person name="Salamov A."/>
            <person name="Andreopoulos B."/>
            <person name="Baker S."/>
            <person name="Barry K."/>
            <person name="Bills G."/>
            <person name="Bluhm B."/>
            <person name="Cannon C."/>
            <person name="Castanera R."/>
            <person name="Culley D."/>
            <person name="Daum C."/>
            <person name="Ezra D."/>
            <person name="Gonzalez J."/>
            <person name="Henrissat B."/>
            <person name="Kuo A."/>
            <person name="Liang C."/>
            <person name="Lipzen A."/>
            <person name="Lutzoni F."/>
            <person name="Magnuson J."/>
            <person name="Mondo S."/>
            <person name="Nolan M."/>
            <person name="Ohm R."/>
            <person name="Pangilinan J."/>
            <person name="Park H.-J."/>
            <person name="Ramirez L."/>
            <person name="Alfaro M."/>
            <person name="Sun H."/>
            <person name="Tritt A."/>
            <person name="Yoshinaga Y."/>
            <person name="Zwiers L.-H."/>
            <person name="Turgeon B."/>
            <person name="Goodwin S."/>
            <person name="Spatafora J."/>
            <person name="Crous P."/>
            <person name="Grigoriev I."/>
        </authorList>
    </citation>
    <scope>NUCLEOTIDE SEQUENCE</scope>
    <source>
        <strain evidence="2">CBS 473.64</strain>
    </source>
</reference>
<evidence type="ECO:0000313" key="3">
    <source>
        <dbReference type="Proteomes" id="UP000799753"/>
    </source>
</evidence>
<name>A0A6A6RY80_9PLEO</name>
<protein>
    <submittedName>
        <fullName evidence="2">Alpha/beta-hydrolase</fullName>
    </submittedName>
</protein>
<dbReference type="PANTHER" id="PTHR43798:SF33">
    <property type="entry name" value="HYDROLASE, PUTATIVE (AFU_ORTHOLOGUE AFUA_2G14860)-RELATED"/>
    <property type="match status" value="1"/>
</dbReference>
<keyword evidence="2" id="KW-0378">Hydrolase</keyword>
<dbReference type="OrthoDB" id="408373at2759"/>
<proteinExistence type="predicted"/>
<dbReference type="EMBL" id="MU006787">
    <property type="protein sequence ID" value="KAF2639178.1"/>
    <property type="molecule type" value="Genomic_DNA"/>
</dbReference>